<evidence type="ECO:0000259" key="16">
    <source>
        <dbReference type="Pfam" id="PF08264"/>
    </source>
</evidence>
<keyword evidence="14" id="KW-0175">Coiled coil</keyword>
<evidence type="ECO:0000256" key="9">
    <source>
        <dbReference type="ARBA" id="ARBA00023146"/>
    </source>
</evidence>
<dbReference type="CDD" id="cd07962">
    <property type="entry name" value="Anticodon_Ia_Val"/>
    <property type="match status" value="1"/>
</dbReference>
<dbReference type="PANTHER" id="PTHR11946">
    <property type="entry name" value="VALYL-TRNA SYNTHETASES"/>
    <property type="match status" value="1"/>
</dbReference>
<evidence type="ECO:0000259" key="15">
    <source>
        <dbReference type="Pfam" id="PF00133"/>
    </source>
</evidence>
<evidence type="ECO:0000256" key="6">
    <source>
        <dbReference type="ARBA" id="ARBA00022741"/>
    </source>
</evidence>
<dbReference type="Gene3D" id="3.40.50.620">
    <property type="entry name" value="HUPs"/>
    <property type="match status" value="2"/>
</dbReference>
<gene>
    <name evidence="17" type="ORF">DICVIV_05120</name>
</gene>
<accession>A0A0D8XWC9</accession>
<evidence type="ECO:0000313" key="17">
    <source>
        <dbReference type="EMBL" id="KJH48795.1"/>
    </source>
</evidence>
<dbReference type="InterPro" id="IPR009080">
    <property type="entry name" value="tRNAsynth_Ia_anticodon-bd"/>
</dbReference>
<dbReference type="Proteomes" id="UP000053766">
    <property type="component" value="Unassembled WGS sequence"/>
</dbReference>
<dbReference type="PROSITE" id="PS00178">
    <property type="entry name" value="AA_TRNA_LIGASE_I"/>
    <property type="match status" value="1"/>
</dbReference>
<dbReference type="NCBIfam" id="TIGR00422">
    <property type="entry name" value="valS"/>
    <property type="match status" value="1"/>
</dbReference>
<keyword evidence="5 13" id="KW-0436">Ligase</keyword>
<dbReference type="SUPFAM" id="SSF47323">
    <property type="entry name" value="Anticodon-binding domain of a subclass of class I aminoacyl-tRNA synthetases"/>
    <property type="match status" value="1"/>
</dbReference>
<evidence type="ECO:0000256" key="1">
    <source>
        <dbReference type="ARBA" id="ARBA00004496"/>
    </source>
</evidence>
<dbReference type="OrthoDB" id="629407at2759"/>
<feature type="domain" description="Methionyl/Valyl/Leucyl/Isoleucyl-tRNA synthetase anticodon-binding" evidence="16">
    <location>
        <begin position="707"/>
        <end position="834"/>
    </location>
</feature>
<evidence type="ECO:0000256" key="5">
    <source>
        <dbReference type="ARBA" id="ARBA00022598"/>
    </source>
</evidence>
<dbReference type="GO" id="GO:0005524">
    <property type="term" value="F:ATP binding"/>
    <property type="evidence" value="ECO:0007669"/>
    <property type="project" value="UniProtKB-KW"/>
</dbReference>
<evidence type="ECO:0000256" key="13">
    <source>
        <dbReference type="RuleBase" id="RU363035"/>
    </source>
</evidence>
<dbReference type="InterPro" id="IPR002303">
    <property type="entry name" value="Valyl-tRNA_ligase"/>
</dbReference>
<dbReference type="Gene3D" id="1.10.730.10">
    <property type="entry name" value="Isoleucyl-tRNA Synthetase, Domain 1"/>
    <property type="match status" value="2"/>
</dbReference>
<dbReference type="GO" id="GO:0002161">
    <property type="term" value="F:aminoacyl-tRNA deacylase activity"/>
    <property type="evidence" value="ECO:0007669"/>
    <property type="project" value="InterPro"/>
</dbReference>
<dbReference type="GO" id="GO:0006438">
    <property type="term" value="P:valyl-tRNA aminoacylation"/>
    <property type="evidence" value="ECO:0007669"/>
    <property type="project" value="InterPro"/>
</dbReference>
<keyword evidence="9 13" id="KW-0030">Aminoacyl-tRNA synthetase</keyword>
<dbReference type="SUPFAM" id="SSF52374">
    <property type="entry name" value="Nucleotidylyl transferase"/>
    <property type="match status" value="1"/>
</dbReference>
<dbReference type="InterPro" id="IPR037118">
    <property type="entry name" value="Val-tRNA_synth_C_sf"/>
</dbReference>
<keyword evidence="8 13" id="KW-0648">Protein biosynthesis</keyword>
<dbReference type="FunFam" id="3.40.50.620:FF:000078">
    <property type="entry name" value="Valine--tRNA ligase, mitochondrial"/>
    <property type="match status" value="1"/>
</dbReference>
<dbReference type="GO" id="GO:0005829">
    <property type="term" value="C:cytosol"/>
    <property type="evidence" value="ECO:0007669"/>
    <property type="project" value="TreeGrafter"/>
</dbReference>
<reference evidence="17 18" key="1">
    <citation type="submission" date="2013-11" db="EMBL/GenBank/DDBJ databases">
        <title>Draft genome of the bovine lungworm Dictyocaulus viviparus.</title>
        <authorList>
            <person name="Mitreva M."/>
        </authorList>
    </citation>
    <scope>NUCLEOTIDE SEQUENCE [LARGE SCALE GENOMIC DNA]</scope>
    <source>
        <strain evidence="17 18">HannoverDv2000</strain>
    </source>
</reference>
<dbReference type="Pfam" id="PF00133">
    <property type="entry name" value="tRNA-synt_1"/>
    <property type="match status" value="1"/>
</dbReference>
<evidence type="ECO:0000256" key="8">
    <source>
        <dbReference type="ARBA" id="ARBA00022917"/>
    </source>
</evidence>
<evidence type="ECO:0000256" key="11">
    <source>
        <dbReference type="ARBA" id="ARBA00029936"/>
    </source>
</evidence>
<evidence type="ECO:0000256" key="12">
    <source>
        <dbReference type="ARBA" id="ARBA00047552"/>
    </source>
</evidence>
<evidence type="ECO:0000256" key="2">
    <source>
        <dbReference type="ARBA" id="ARBA00005594"/>
    </source>
</evidence>
<evidence type="ECO:0000256" key="7">
    <source>
        <dbReference type="ARBA" id="ARBA00022840"/>
    </source>
</evidence>
<evidence type="ECO:0000256" key="14">
    <source>
        <dbReference type="SAM" id="Coils"/>
    </source>
</evidence>
<name>A0A0D8XWC9_DICVI</name>
<keyword evidence="18" id="KW-1185">Reference proteome</keyword>
<keyword evidence="6 13" id="KW-0547">Nucleotide-binding</keyword>
<organism evidence="17 18">
    <name type="scientific">Dictyocaulus viviparus</name>
    <name type="common">Bovine lungworm</name>
    <dbReference type="NCBI Taxonomy" id="29172"/>
    <lineage>
        <taxon>Eukaryota</taxon>
        <taxon>Metazoa</taxon>
        <taxon>Ecdysozoa</taxon>
        <taxon>Nematoda</taxon>
        <taxon>Chromadorea</taxon>
        <taxon>Rhabditida</taxon>
        <taxon>Rhabditina</taxon>
        <taxon>Rhabditomorpha</taxon>
        <taxon>Strongyloidea</taxon>
        <taxon>Metastrongylidae</taxon>
        <taxon>Dictyocaulus</taxon>
    </lineage>
</organism>
<dbReference type="InterPro" id="IPR001412">
    <property type="entry name" value="aa-tRNA-synth_I_CS"/>
</dbReference>
<dbReference type="Pfam" id="PF08264">
    <property type="entry name" value="Anticodon_1"/>
    <property type="match status" value="1"/>
</dbReference>
<comment type="catalytic activity">
    <reaction evidence="12">
        <text>tRNA(Val) + L-valine + ATP = L-valyl-tRNA(Val) + AMP + diphosphate</text>
        <dbReference type="Rhea" id="RHEA:10704"/>
        <dbReference type="Rhea" id="RHEA-COMP:9672"/>
        <dbReference type="Rhea" id="RHEA-COMP:9708"/>
        <dbReference type="ChEBI" id="CHEBI:30616"/>
        <dbReference type="ChEBI" id="CHEBI:33019"/>
        <dbReference type="ChEBI" id="CHEBI:57762"/>
        <dbReference type="ChEBI" id="CHEBI:78442"/>
        <dbReference type="ChEBI" id="CHEBI:78537"/>
        <dbReference type="ChEBI" id="CHEBI:456215"/>
        <dbReference type="EC" id="6.1.1.9"/>
    </reaction>
</comment>
<dbReference type="SUPFAM" id="SSF50677">
    <property type="entry name" value="ValRS/IleRS/LeuRS editing domain"/>
    <property type="match status" value="1"/>
</dbReference>
<dbReference type="InterPro" id="IPR033705">
    <property type="entry name" value="Anticodon_Ia_Val"/>
</dbReference>
<keyword evidence="7 13" id="KW-0067">ATP-binding</keyword>
<dbReference type="InterPro" id="IPR009008">
    <property type="entry name" value="Val/Leu/Ile-tRNA-synth_edit"/>
</dbReference>
<comment type="subcellular location">
    <subcellularLocation>
        <location evidence="1">Cytoplasm</location>
    </subcellularLocation>
</comment>
<dbReference type="Gene3D" id="1.10.287.380">
    <property type="entry name" value="Valyl-tRNA synthetase, C-terminal domain"/>
    <property type="match status" value="1"/>
</dbReference>
<keyword evidence="4" id="KW-0963">Cytoplasm</keyword>
<dbReference type="PRINTS" id="PR00986">
    <property type="entry name" value="TRNASYNTHVAL"/>
</dbReference>
<proteinExistence type="inferred from homology"/>
<sequence>MKKEAEKAIKLARFEEKQRKLKEQATSAVSKSKKSAHFEYVGRKNVSQVSKRQAVSGALEYIDNYEANVMKDGRRELHKVYDPGYVEAKWCGWWEKEGFFKPEYGRGTSLWVARTQNPKGTFIICIPPPNVTGTLHVGHALATTVEDTLTRCCNFMNRMKGKTTLFNPGCDHAGIATQVVVEKKLERERGLSRHDLGRDRFIDEVWKWKNEKGCVIYDQLRRMGASVDWDRACFMMDPKIIRAVTEAFIRMHERGIIYRSNRLVNWSCALRSAISDIEVDKKELHGRTLLAVPGYDEKIEFGVLISFAYSIKGENEEIIVSTTRIETMLGDTAVAVHPDDPRYQRLIGKTCIHPFVDRELPIIADYFVDREFGTGAVKITPAHDYNDYEFVTCIDGDGLISSGCGKFSSMRRFDARAAIIVSLKELGMYRGSQDNAMVVPICSRSKDIVEPLLKAQWYVKCGEMAKRAITAVESGELKLIPDYHVATWNRWLQSSRDWCISRQLWWGHRIPAYFITFTDGKTPNGDPCDDRYWVSAHSEDIALQKAAIRFNVDRKFINLKWDEDVLDTWFSSGMWPFAIMGWPENTADMQLYFPSSVLETGHDILFFWVARMVFMSQELTGKLPFKEVVYIVFLRGITLAELNEQLRAGNLDAKELTIAQAGQARDYPKGIPECGADALRFALLAYTSQGRDINLDVLRVQGYRFFCNKVTTTLYDFWLYDLCDVYLEAVKPVFLSENNLVRKTAKDTLYNCVEAGLRLISPIMPFLSEELWQHLPRIHSHPPSIVVHSFPEVSDFPFRNEKIEADVSFAMNIIRTIRSLRSDYELTNKTKIDLFVCVNSNEDYERLIPLISLIETLTFSSKVQILLSPKTDSDIPPGCAHVIISSRCAVYIALQGIINLERELTKLTNKHNKLKESVTKLMDQEENPDYETKVPLPIRISNREKKESLLSEIRSIEGAIAALSC</sequence>
<evidence type="ECO:0000256" key="10">
    <source>
        <dbReference type="ARBA" id="ARBA00024407"/>
    </source>
</evidence>
<dbReference type="InterPro" id="IPR013155">
    <property type="entry name" value="M/V/L/I-tRNA-synth_anticd-bd"/>
</dbReference>
<dbReference type="GO" id="GO:0004832">
    <property type="term" value="F:valine-tRNA ligase activity"/>
    <property type="evidence" value="ECO:0007669"/>
    <property type="project" value="UniProtKB-EC"/>
</dbReference>
<dbReference type="FunFam" id="3.90.740.10:FF:000008">
    <property type="entry name" value="Valine--tRNA ligase, mitochondrial"/>
    <property type="match status" value="1"/>
</dbReference>
<evidence type="ECO:0000256" key="3">
    <source>
        <dbReference type="ARBA" id="ARBA00013169"/>
    </source>
</evidence>
<feature type="coiled-coil region" evidence="14">
    <location>
        <begin position="897"/>
        <end position="924"/>
    </location>
</feature>
<reference evidence="18" key="2">
    <citation type="journal article" date="2016" name="Sci. Rep.">
        <title>Dictyocaulus viviparus genome, variome and transcriptome elucidate lungworm biology and support future intervention.</title>
        <authorList>
            <person name="McNulty S.N."/>
            <person name="Strube C."/>
            <person name="Rosa B.A."/>
            <person name="Martin J.C."/>
            <person name="Tyagi R."/>
            <person name="Choi Y.J."/>
            <person name="Wang Q."/>
            <person name="Hallsworth Pepin K."/>
            <person name="Zhang X."/>
            <person name="Ozersky P."/>
            <person name="Wilson R.K."/>
            <person name="Sternberg P.W."/>
            <person name="Gasser R.B."/>
            <person name="Mitreva M."/>
        </authorList>
    </citation>
    <scope>NUCLEOTIDE SEQUENCE [LARGE SCALE GENOMIC DNA]</scope>
    <source>
        <strain evidence="18">HannoverDv2000</strain>
    </source>
</reference>
<dbReference type="InterPro" id="IPR002300">
    <property type="entry name" value="aa-tRNA-synth_Ia"/>
</dbReference>
<dbReference type="EMBL" id="KN716256">
    <property type="protein sequence ID" value="KJH48795.1"/>
    <property type="molecule type" value="Genomic_DNA"/>
</dbReference>
<dbReference type="AlphaFoldDB" id="A0A0D8XWC9"/>
<comment type="similarity">
    <text evidence="2 13">Belongs to the class-I aminoacyl-tRNA synthetase family.</text>
</comment>
<dbReference type="NCBIfam" id="NF004349">
    <property type="entry name" value="PRK05729.1"/>
    <property type="match status" value="1"/>
</dbReference>
<evidence type="ECO:0000256" key="4">
    <source>
        <dbReference type="ARBA" id="ARBA00022490"/>
    </source>
</evidence>
<dbReference type="Gene3D" id="3.90.740.10">
    <property type="entry name" value="Valyl/Leucyl/Isoleucyl-tRNA synthetase, editing domain"/>
    <property type="match status" value="2"/>
</dbReference>
<evidence type="ECO:0000313" key="18">
    <source>
        <dbReference type="Proteomes" id="UP000053766"/>
    </source>
</evidence>
<dbReference type="EC" id="6.1.1.9" evidence="3"/>
<dbReference type="CDD" id="cd00817">
    <property type="entry name" value="ValRS_core"/>
    <property type="match status" value="1"/>
</dbReference>
<feature type="domain" description="Aminoacyl-tRNA synthetase class Ia" evidence="15">
    <location>
        <begin position="90"/>
        <end position="696"/>
    </location>
</feature>
<dbReference type="FunFam" id="3.40.50.620:FF:000020">
    <property type="entry name" value="Valine--tRNA ligase, mitochondrial"/>
    <property type="match status" value="1"/>
</dbReference>
<protein>
    <recommendedName>
        <fullName evidence="10">Valine--tRNA ligase</fullName>
        <ecNumber evidence="3">6.1.1.9</ecNumber>
    </recommendedName>
    <alternativeName>
        <fullName evidence="11">Valyl-tRNA synthetase</fullName>
    </alternativeName>
</protein>
<dbReference type="InterPro" id="IPR014729">
    <property type="entry name" value="Rossmann-like_a/b/a_fold"/>
</dbReference>
<dbReference type="PANTHER" id="PTHR11946:SF109">
    <property type="entry name" value="VALINE--TRNA LIGASE"/>
    <property type="match status" value="1"/>
</dbReference>
<dbReference type="STRING" id="29172.A0A0D8XWC9"/>